<dbReference type="AlphaFoldDB" id="A0ABD5RTB5"/>
<feature type="region of interest" description="Disordered" evidence="1">
    <location>
        <begin position="212"/>
        <end position="234"/>
    </location>
</feature>
<keyword evidence="3" id="KW-1185">Reference proteome</keyword>
<evidence type="ECO:0000256" key="1">
    <source>
        <dbReference type="SAM" id="MobiDB-lite"/>
    </source>
</evidence>
<dbReference type="Proteomes" id="UP001596099">
    <property type="component" value="Unassembled WGS sequence"/>
</dbReference>
<sequence>MSTDTTPSSSTDSSTAFRTTYTDGTGLPPGLDDYLVFVPGHSGHRHQSSTATSVAPDVDLIATAATPDASIRPTLSVEARFSPVDDTSPVPTHALHVEELSLAEATAEAFRSAYAETVVSRYNGIEDRREQSAVVGAEIEAALTDLAEQLAAGRALVLSQAAHYYVLSTTSVRHLPTGDWEVEIDTAGEFGRDTVLHLSPEEWTASALGRQNLHLPPRPSAGPTTGGTDVRNGFDWRNEWPVLRRAWGAMADADTGEEAEQ</sequence>
<accession>A0ABD5RTB5</accession>
<dbReference type="EMBL" id="JBHSQH010000006">
    <property type="protein sequence ID" value="MFC5973805.1"/>
    <property type="molecule type" value="Genomic_DNA"/>
</dbReference>
<feature type="compositionally biased region" description="Low complexity" evidence="1">
    <location>
        <begin position="1"/>
        <end position="15"/>
    </location>
</feature>
<protein>
    <recommendedName>
        <fullName evidence="4">Histidine phosphatase family protein</fullName>
    </recommendedName>
</protein>
<dbReference type="RefSeq" id="WP_247421975.1">
    <property type="nucleotide sequence ID" value="NZ_JALLGW010000008.1"/>
</dbReference>
<feature type="region of interest" description="Disordered" evidence="1">
    <location>
        <begin position="1"/>
        <end position="24"/>
    </location>
</feature>
<comment type="caution">
    <text evidence="2">The sequence shown here is derived from an EMBL/GenBank/DDBJ whole genome shotgun (WGS) entry which is preliminary data.</text>
</comment>
<proteinExistence type="predicted"/>
<organism evidence="2 3">
    <name type="scientific">Halomarina salina</name>
    <dbReference type="NCBI Taxonomy" id="1872699"/>
    <lineage>
        <taxon>Archaea</taxon>
        <taxon>Methanobacteriati</taxon>
        <taxon>Methanobacteriota</taxon>
        <taxon>Stenosarchaea group</taxon>
        <taxon>Halobacteria</taxon>
        <taxon>Halobacteriales</taxon>
        <taxon>Natronomonadaceae</taxon>
        <taxon>Halomarina</taxon>
    </lineage>
</organism>
<gene>
    <name evidence="2" type="ORF">ACFPYI_20970</name>
</gene>
<reference evidence="2 3" key="1">
    <citation type="journal article" date="2019" name="Int. J. Syst. Evol. Microbiol.">
        <title>The Global Catalogue of Microorganisms (GCM) 10K type strain sequencing project: providing services to taxonomists for standard genome sequencing and annotation.</title>
        <authorList>
            <consortium name="The Broad Institute Genomics Platform"/>
            <consortium name="The Broad Institute Genome Sequencing Center for Infectious Disease"/>
            <person name="Wu L."/>
            <person name="Ma J."/>
        </authorList>
    </citation>
    <scope>NUCLEOTIDE SEQUENCE [LARGE SCALE GENOMIC DNA]</scope>
    <source>
        <strain evidence="2 3">CGMCC 1.12543</strain>
    </source>
</reference>
<evidence type="ECO:0000313" key="2">
    <source>
        <dbReference type="EMBL" id="MFC5973805.1"/>
    </source>
</evidence>
<name>A0ABD5RTB5_9EURY</name>
<evidence type="ECO:0008006" key="4">
    <source>
        <dbReference type="Google" id="ProtNLM"/>
    </source>
</evidence>
<evidence type="ECO:0000313" key="3">
    <source>
        <dbReference type="Proteomes" id="UP001596099"/>
    </source>
</evidence>